<comment type="subcellular location">
    <subcellularLocation>
        <location evidence="1">Cell membrane</location>
        <topology evidence="1">Multi-pass membrane protein</topology>
    </subcellularLocation>
</comment>
<dbReference type="PANTHER" id="PTHR30472">
    <property type="entry name" value="FERRIC ENTEROBACTIN TRANSPORT SYSTEM PERMEASE PROTEIN"/>
    <property type="match status" value="1"/>
</dbReference>
<dbReference type="FunFam" id="1.10.3470.10:FF:000004">
    <property type="entry name" value="Iron compound ABC transporter, permease"/>
    <property type="match status" value="1"/>
</dbReference>
<dbReference type="CDD" id="cd06550">
    <property type="entry name" value="TM_ABC_iron-siderophores_like"/>
    <property type="match status" value="1"/>
</dbReference>
<feature type="transmembrane region" description="Helical" evidence="9">
    <location>
        <begin position="216"/>
        <end position="234"/>
    </location>
</feature>
<dbReference type="STRING" id="1642647.PSM36_3461"/>
<dbReference type="InterPro" id="IPR037294">
    <property type="entry name" value="ABC_BtuC-like"/>
</dbReference>
<keyword evidence="6 9" id="KW-1133">Transmembrane helix</keyword>
<feature type="transmembrane region" description="Helical" evidence="9">
    <location>
        <begin position="131"/>
        <end position="159"/>
    </location>
</feature>
<evidence type="ECO:0000256" key="8">
    <source>
        <dbReference type="ARBA" id="ARBA00023136"/>
    </source>
</evidence>
<feature type="transmembrane region" description="Helical" evidence="9">
    <location>
        <begin position="291"/>
        <end position="310"/>
    </location>
</feature>
<feature type="transmembrane region" description="Helical" evidence="9">
    <location>
        <begin position="264"/>
        <end position="285"/>
    </location>
</feature>
<dbReference type="Pfam" id="PF01032">
    <property type="entry name" value="FecCD"/>
    <property type="match status" value="1"/>
</dbReference>
<sequence length="313" mass="33815">MRTLILTLVLLVCAVVSLFVGVADISVADIFHWNAEKLALISISRIPRTAALILAGVGMSISGLIMQQMTQNKFVAPTTAGTLEAAKMGLLIFLIFIPTAGSAIKMILAFLFTFVASLIFLAIVRKIRYRNVVFVPLVGLMFGGIIGSISTFFAVRLNIVQDTNAWMMGDFSGILQGRYELIYLSLPAIIITYLYANKFTVIGMGEDFSRNLGLNYTAIMNIGLFCVSLTVSAVVITAGAIPFLGLIVPNVVSLLFGDNLKKTLPLVALSGAIFLLLCDIAGRVVIYPYEVPIGVTVSIIGAIIFLILIIRKR</sequence>
<dbReference type="Gene3D" id="1.10.3470.10">
    <property type="entry name" value="ABC transporter involved in vitamin B12 uptake, BtuC"/>
    <property type="match status" value="1"/>
</dbReference>
<keyword evidence="4" id="KW-1003">Cell membrane</keyword>
<dbReference type="Proteomes" id="UP000187464">
    <property type="component" value="Chromosome I"/>
</dbReference>
<dbReference type="EMBL" id="LT605205">
    <property type="protein sequence ID" value="SCD22244.1"/>
    <property type="molecule type" value="Genomic_DNA"/>
</dbReference>
<organism evidence="10 11">
    <name type="scientific">Proteiniphilum saccharofermentans</name>
    <dbReference type="NCBI Taxonomy" id="1642647"/>
    <lineage>
        <taxon>Bacteria</taxon>
        <taxon>Pseudomonadati</taxon>
        <taxon>Bacteroidota</taxon>
        <taxon>Bacteroidia</taxon>
        <taxon>Bacteroidales</taxon>
        <taxon>Dysgonomonadaceae</taxon>
        <taxon>Proteiniphilum</taxon>
    </lineage>
</organism>
<evidence type="ECO:0000256" key="6">
    <source>
        <dbReference type="ARBA" id="ARBA00022989"/>
    </source>
</evidence>
<reference evidence="10 11" key="1">
    <citation type="submission" date="2016-08" db="EMBL/GenBank/DDBJ databases">
        <authorList>
            <person name="Seilhamer J.J."/>
        </authorList>
    </citation>
    <scope>NUCLEOTIDE SEQUENCE [LARGE SCALE GENOMIC DNA]</scope>
    <source>
        <strain evidence="10">M3/6</strain>
    </source>
</reference>
<dbReference type="GO" id="GO:0033214">
    <property type="term" value="P:siderophore-iron import into cell"/>
    <property type="evidence" value="ECO:0007669"/>
    <property type="project" value="TreeGrafter"/>
</dbReference>
<keyword evidence="3" id="KW-0813">Transport</keyword>
<keyword evidence="8 9" id="KW-0472">Membrane</keyword>
<accession>A0A1R3TF25</accession>
<keyword evidence="7" id="KW-0408">Iron</keyword>
<protein>
    <submittedName>
        <fullName evidence="10">ABC-type enterochelin transport system</fullName>
    </submittedName>
</protein>
<dbReference type="AlphaFoldDB" id="A0A1R3TF25"/>
<comment type="similarity">
    <text evidence="2">Belongs to the binding-protein-dependent transport system permease family. FecCD subfamily.</text>
</comment>
<evidence type="ECO:0000256" key="2">
    <source>
        <dbReference type="ARBA" id="ARBA00007935"/>
    </source>
</evidence>
<dbReference type="KEGG" id="psac:PSM36_3461"/>
<evidence type="ECO:0000256" key="4">
    <source>
        <dbReference type="ARBA" id="ARBA00022475"/>
    </source>
</evidence>
<evidence type="ECO:0000256" key="9">
    <source>
        <dbReference type="SAM" id="Phobius"/>
    </source>
</evidence>
<dbReference type="SUPFAM" id="SSF81345">
    <property type="entry name" value="ABC transporter involved in vitamin B12 uptake, BtuC"/>
    <property type="match status" value="1"/>
</dbReference>
<dbReference type="PANTHER" id="PTHR30472:SF27">
    <property type="entry name" value="PETROBACTIN IMPORT SYSTEM PERMEASE PROTEIN YCLN"/>
    <property type="match status" value="1"/>
</dbReference>
<keyword evidence="5 9" id="KW-0812">Transmembrane</keyword>
<evidence type="ECO:0000256" key="7">
    <source>
        <dbReference type="ARBA" id="ARBA00023004"/>
    </source>
</evidence>
<keyword evidence="11" id="KW-1185">Reference proteome</keyword>
<evidence type="ECO:0000313" key="11">
    <source>
        <dbReference type="Proteomes" id="UP000187464"/>
    </source>
</evidence>
<dbReference type="GO" id="GO:0022857">
    <property type="term" value="F:transmembrane transporter activity"/>
    <property type="evidence" value="ECO:0007669"/>
    <property type="project" value="InterPro"/>
</dbReference>
<name>A0A1R3TF25_9BACT</name>
<evidence type="ECO:0000313" key="10">
    <source>
        <dbReference type="EMBL" id="SCD22244.1"/>
    </source>
</evidence>
<gene>
    <name evidence="10" type="ORF">PSM36_3461</name>
</gene>
<proteinExistence type="inferred from homology"/>
<feature type="transmembrane region" description="Helical" evidence="9">
    <location>
        <begin position="78"/>
        <end position="97"/>
    </location>
</feature>
<dbReference type="InterPro" id="IPR000522">
    <property type="entry name" value="ABC_transptr_permease_BtuC"/>
</dbReference>
<dbReference type="RefSeq" id="WP_076931910.1">
    <property type="nucleotide sequence ID" value="NZ_LT605205.1"/>
</dbReference>
<feature type="transmembrane region" description="Helical" evidence="9">
    <location>
        <begin position="103"/>
        <end position="124"/>
    </location>
</feature>
<feature type="transmembrane region" description="Helical" evidence="9">
    <location>
        <begin position="240"/>
        <end position="257"/>
    </location>
</feature>
<feature type="transmembrane region" description="Helical" evidence="9">
    <location>
        <begin position="179"/>
        <end position="196"/>
    </location>
</feature>
<dbReference type="GO" id="GO:0005886">
    <property type="term" value="C:plasma membrane"/>
    <property type="evidence" value="ECO:0007669"/>
    <property type="project" value="UniProtKB-SubCell"/>
</dbReference>
<evidence type="ECO:0000256" key="1">
    <source>
        <dbReference type="ARBA" id="ARBA00004651"/>
    </source>
</evidence>
<evidence type="ECO:0000256" key="5">
    <source>
        <dbReference type="ARBA" id="ARBA00022692"/>
    </source>
</evidence>
<evidence type="ECO:0000256" key="3">
    <source>
        <dbReference type="ARBA" id="ARBA00022448"/>
    </source>
</evidence>
<feature type="transmembrane region" description="Helical" evidence="9">
    <location>
        <begin position="47"/>
        <end position="66"/>
    </location>
</feature>